<reference evidence="1 2" key="1">
    <citation type="submission" date="2018-08" db="EMBL/GenBank/DDBJ databases">
        <title>Murine metabolic-syndrome-specific gut microbial biobank.</title>
        <authorList>
            <person name="Liu C."/>
        </authorList>
    </citation>
    <scope>NUCLEOTIDE SEQUENCE [LARGE SCALE GENOMIC DNA]</scope>
    <source>
        <strain evidence="1 2">X69</strain>
    </source>
</reference>
<dbReference type="Gene3D" id="3.40.50.410">
    <property type="entry name" value="von Willebrand factor, type A domain"/>
    <property type="match status" value="1"/>
</dbReference>
<dbReference type="AlphaFoldDB" id="A0A845RGF5"/>
<accession>A0A845RGF5</accession>
<dbReference type="InterPro" id="IPR036465">
    <property type="entry name" value="vWFA_dom_sf"/>
</dbReference>
<dbReference type="EMBL" id="QXWZ01000015">
    <property type="protein sequence ID" value="NBI79100.1"/>
    <property type="molecule type" value="Genomic_DNA"/>
</dbReference>
<comment type="caution">
    <text evidence="1">The sequence shown here is derived from an EMBL/GenBank/DDBJ whole genome shotgun (WGS) entry which is preliminary data.</text>
</comment>
<organism evidence="1 2">
    <name type="scientific">Anaerotruncus colihominis</name>
    <dbReference type="NCBI Taxonomy" id="169435"/>
    <lineage>
        <taxon>Bacteria</taxon>
        <taxon>Bacillati</taxon>
        <taxon>Bacillota</taxon>
        <taxon>Clostridia</taxon>
        <taxon>Eubacteriales</taxon>
        <taxon>Oscillospiraceae</taxon>
        <taxon>Anaerotruncus</taxon>
    </lineage>
</organism>
<dbReference type="PANTHER" id="PTHR30634">
    <property type="entry name" value="OUTER MEMBRANE LOLAB LIPOPROTEIN INSERTION APPARATUS"/>
    <property type="match status" value="1"/>
</dbReference>
<dbReference type="SUPFAM" id="SSF53300">
    <property type="entry name" value="vWA-like"/>
    <property type="match status" value="1"/>
</dbReference>
<gene>
    <name evidence="1" type="ORF">D3Z39_09490</name>
</gene>
<name>A0A845RGF5_9FIRM</name>
<protein>
    <submittedName>
        <fullName evidence="1">VWA domain-containing protein</fullName>
    </submittedName>
</protein>
<dbReference type="PANTHER" id="PTHR30634:SF16">
    <property type="entry name" value="OUTER-MEMBRANE LIPOPROTEIN LOLB"/>
    <property type="match status" value="1"/>
</dbReference>
<evidence type="ECO:0000313" key="2">
    <source>
        <dbReference type="Proteomes" id="UP000446348"/>
    </source>
</evidence>
<sequence>MDPAQRLARWRLILGAQAQERLERMGACGLTEEQLLMDQALGAIYGGGAGADALGGRGAGCGPSSPRISKWLGDVRALFDREIVTVIQSDAIERRGLRQLLFEPELLQNLEPDIGLASTLMTLRDQIPKRSKESVRAFIKKIVEEINRMLENDIRRAVTAALNRRAHSPLPSAAALDYKMTIERNLKNYNPDLKTILPERFFFFDRSNRTNNWTVILDIDQSGSMGESVIFSSIMACILASMNAIKTRIVAFDTSVTDLTEKSDDPVDLLYGIQLGGGTDINRSVAYCQQFIEQPAKTLFFLISDLDEGGNQAGLLRRLEDMKASGVTVISLLAVSDSGSPYYSAHMAQRVSALGIPCFACTPQLLPQLLEAALKGHDLTAFGHIKKKA</sequence>
<evidence type="ECO:0000313" key="1">
    <source>
        <dbReference type="EMBL" id="NBI79100.1"/>
    </source>
</evidence>
<dbReference type="OrthoDB" id="9789979at2"/>
<proteinExistence type="predicted"/>
<dbReference type="InterPro" id="IPR050458">
    <property type="entry name" value="LolB"/>
</dbReference>
<dbReference type="InterPro" id="IPR008912">
    <property type="entry name" value="Uncharacterised_CoxE"/>
</dbReference>
<dbReference type="Pfam" id="PF05762">
    <property type="entry name" value="VWA_CoxE"/>
    <property type="match status" value="1"/>
</dbReference>
<dbReference type="Proteomes" id="UP000446348">
    <property type="component" value="Unassembled WGS sequence"/>
</dbReference>